<dbReference type="OrthoDB" id="47358at2759"/>
<dbReference type="HOGENOM" id="CLU_2125909_0_0_1"/>
<dbReference type="AlphaFoldDB" id="B7FUQ6"/>
<dbReference type="Proteomes" id="UP000000759">
    <property type="component" value="Chromosome 4"/>
</dbReference>
<gene>
    <name evidence="1" type="ORF">PHATRDRAFT_34098</name>
</gene>
<keyword evidence="2" id="KW-1185">Reference proteome</keyword>
<evidence type="ECO:0000313" key="1">
    <source>
        <dbReference type="EMBL" id="EEC50304.1"/>
    </source>
</evidence>
<organism evidence="1 2">
    <name type="scientific">Phaeodactylum tricornutum (strain CCAP 1055/1)</name>
    <dbReference type="NCBI Taxonomy" id="556484"/>
    <lineage>
        <taxon>Eukaryota</taxon>
        <taxon>Sar</taxon>
        <taxon>Stramenopiles</taxon>
        <taxon>Ochrophyta</taxon>
        <taxon>Bacillariophyta</taxon>
        <taxon>Bacillariophyceae</taxon>
        <taxon>Bacillariophycidae</taxon>
        <taxon>Naviculales</taxon>
        <taxon>Phaeodactylaceae</taxon>
        <taxon>Phaeodactylum</taxon>
    </lineage>
</organism>
<accession>B7FUQ6</accession>
<proteinExistence type="predicted"/>
<dbReference type="GeneID" id="7198115"/>
<evidence type="ECO:0000313" key="2">
    <source>
        <dbReference type="Proteomes" id="UP000000759"/>
    </source>
</evidence>
<sequence length="114" mass="12459">MKSEDWNLANARVTVLGIPRKADTVFSGSVRLTKRSRGESSSESSVATSVNLMDVDASHSIPKLPLPSEDEILVQMIERSGASSYSEIVNFCRSAGIPLSRMFRLDLMRKSSPA</sequence>
<dbReference type="InParanoid" id="B7FUQ6"/>
<protein>
    <submittedName>
        <fullName evidence="1">Uncharacterized protein</fullName>
    </submittedName>
</protein>
<reference evidence="1 2" key="1">
    <citation type="journal article" date="2008" name="Nature">
        <title>The Phaeodactylum genome reveals the evolutionary history of diatom genomes.</title>
        <authorList>
            <person name="Bowler C."/>
            <person name="Allen A.E."/>
            <person name="Badger J.H."/>
            <person name="Grimwood J."/>
            <person name="Jabbari K."/>
            <person name="Kuo A."/>
            <person name="Maheswari U."/>
            <person name="Martens C."/>
            <person name="Maumus F."/>
            <person name="Otillar R.P."/>
            <person name="Rayko E."/>
            <person name="Salamov A."/>
            <person name="Vandepoele K."/>
            <person name="Beszteri B."/>
            <person name="Gruber A."/>
            <person name="Heijde M."/>
            <person name="Katinka M."/>
            <person name="Mock T."/>
            <person name="Valentin K."/>
            <person name="Verret F."/>
            <person name="Berges J.A."/>
            <person name="Brownlee C."/>
            <person name="Cadoret J.P."/>
            <person name="Chiovitti A."/>
            <person name="Choi C.J."/>
            <person name="Coesel S."/>
            <person name="De Martino A."/>
            <person name="Detter J.C."/>
            <person name="Durkin C."/>
            <person name="Falciatore A."/>
            <person name="Fournet J."/>
            <person name="Haruta M."/>
            <person name="Huysman M.J."/>
            <person name="Jenkins B.D."/>
            <person name="Jiroutova K."/>
            <person name="Jorgensen R.E."/>
            <person name="Joubert Y."/>
            <person name="Kaplan A."/>
            <person name="Kroger N."/>
            <person name="Kroth P.G."/>
            <person name="La Roche J."/>
            <person name="Lindquist E."/>
            <person name="Lommer M."/>
            <person name="Martin-Jezequel V."/>
            <person name="Lopez P.J."/>
            <person name="Lucas S."/>
            <person name="Mangogna M."/>
            <person name="McGinnis K."/>
            <person name="Medlin L.K."/>
            <person name="Montsant A."/>
            <person name="Oudot-Le Secq M.P."/>
            <person name="Napoli C."/>
            <person name="Obornik M."/>
            <person name="Parker M.S."/>
            <person name="Petit J.L."/>
            <person name="Porcel B.M."/>
            <person name="Poulsen N."/>
            <person name="Robison M."/>
            <person name="Rychlewski L."/>
            <person name="Rynearson T.A."/>
            <person name="Schmutz J."/>
            <person name="Shapiro H."/>
            <person name="Siaut M."/>
            <person name="Stanley M."/>
            <person name="Sussman M.R."/>
            <person name="Taylor A.R."/>
            <person name="Vardi A."/>
            <person name="von Dassow P."/>
            <person name="Vyverman W."/>
            <person name="Willis A."/>
            <person name="Wyrwicz L.S."/>
            <person name="Rokhsar D.S."/>
            <person name="Weissenbach J."/>
            <person name="Armbrust E.V."/>
            <person name="Green B.R."/>
            <person name="Van de Peer Y."/>
            <person name="Grigoriev I.V."/>
        </authorList>
    </citation>
    <scope>NUCLEOTIDE SEQUENCE [LARGE SCALE GENOMIC DNA]</scope>
    <source>
        <strain evidence="1 2">CCAP 1055/1</strain>
    </source>
</reference>
<dbReference type="PaxDb" id="2850-Phatr34098"/>
<dbReference type="KEGG" id="pti:PHATRDRAFT_34098"/>
<name>B7FUQ6_PHATC</name>
<dbReference type="EMBL" id="CM000607">
    <property type="protein sequence ID" value="EEC50304.1"/>
    <property type="molecule type" value="Genomic_DNA"/>
</dbReference>
<reference evidence="2" key="2">
    <citation type="submission" date="2008-08" db="EMBL/GenBank/DDBJ databases">
        <authorList>
            <consortium name="Diatom Consortium"/>
            <person name="Grigoriev I."/>
            <person name="Grimwood J."/>
            <person name="Kuo A."/>
            <person name="Otillar R.P."/>
            <person name="Salamov A."/>
            <person name="Detter J.C."/>
            <person name="Lindquist E."/>
            <person name="Shapiro H."/>
            <person name="Lucas S."/>
            <person name="Glavina del Rio T."/>
            <person name="Pitluck S."/>
            <person name="Rokhsar D."/>
            <person name="Bowler C."/>
        </authorList>
    </citation>
    <scope>GENOME REANNOTATION</scope>
    <source>
        <strain evidence="2">CCAP 1055/1</strain>
    </source>
</reference>
<dbReference type="RefSeq" id="XP_002178639.1">
    <property type="nucleotide sequence ID" value="XM_002178603.1"/>
</dbReference>